<dbReference type="GO" id="GO:0006654">
    <property type="term" value="P:phosphatidic acid biosynthetic process"/>
    <property type="evidence" value="ECO:0007669"/>
    <property type="project" value="TreeGrafter"/>
</dbReference>
<reference evidence="6" key="2">
    <citation type="submission" date="2021-02" db="EMBL/GenBank/DDBJ databases">
        <title>Comparative genomics of Ferrovum myxofaciens strains, predominant extremophile bacteria forming large biofilm stalactites in acid mine ecosystems.</title>
        <authorList>
            <person name="Burkartova K."/>
            <person name="Ridl J."/>
            <person name="Pajer P."/>
            <person name="Falteisek L."/>
        </authorList>
    </citation>
    <scope>NUCLEOTIDE SEQUENCE</scope>
    <source>
        <strain evidence="6">MI1III</strain>
    </source>
</reference>
<keyword evidence="2 5" id="KW-0808">Transferase</keyword>
<dbReference type="Proteomes" id="UP000683551">
    <property type="component" value="Chromosome"/>
</dbReference>
<dbReference type="AlphaFoldDB" id="A0A859A8X6"/>
<dbReference type="OrthoDB" id="9812274at2"/>
<dbReference type="EMBL" id="CP071137">
    <property type="protein sequence ID" value="QWY76257.1"/>
    <property type="molecule type" value="Genomic_DNA"/>
</dbReference>
<reference evidence="5 7" key="1">
    <citation type="submission" date="2016-01" db="EMBL/GenBank/DDBJ databases">
        <title>Genome sequence of the acidophilic iron oxidising Ferrovum strain Z-31.</title>
        <authorList>
            <person name="Poehlein A."/>
            <person name="Ullrich S.R."/>
            <person name="Schloemann M."/>
            <person name="Muehling M."/>
            <person name="Daniel R."/>
        </authorList>
    </citation>
    <scope>NUCLEOTIDE SEQUENCE [LARGE SCALE GENOMIC DNA]</scope>
    <source>
        <strain evidence="5 7">Z-31</strain>
    </source>
</reference>
<dbReference type="EMBL" id="LRRD01000030">
    <property type="protein sequence ID" value="KXW57962.1"/>
    <property type="molecule type" value="Genomic_DNA"/>
</dbReference>
<accession>A0A859A8X6</accession>
<evidence type="ECO:0000259" key="4">
    <source>
        <dbReference type="SMART" id="SM00563"/>
    </source>
</evidence>
<evidence type="ECO:0000313" key="6">
    <source>
        <dbReference type="EMBL" id="QWY76257.1"/>
    </source>
</evidence>
<dbReference type="EC" id="2.3.1.-" evidence="5"/>
<protein>
    <submittedName>
        <fullName evidence="5">1-acyl-sn-glycerol-3-phosphate acyltransferase</fullName>
        <ecNumber evidence="5">2.3.1.-</ecNumber>
        <ecNumber evidence="5">2.3.1.51</ecNumber>
    </submittedName>
</protein>
<sequence>MRILRALIFVLAQGLATPVYALLMILSAPFGVRGPRYFAGAWSRLMLVLARWICGIHHEISGWEHLPSGPFVLVAKHQSAWETIFFPAFLPPHVFVLKQEILSIPFFGWGMRLLEPIAIDREQRREAFQQVLSQGRERLSRGLIVIIFPEGTRVPYGYRGRYAPGGGLLAVQAGVPVVPLAHDAGRLWQKGMLGKYPGTIHLSLGPVLSTEGREGIEVNQEAEAWIEAELERWSHQPAHPWRRKHKRGSVIR</sequence>
<evidence type="ECO:0000256" key="3">
    <source>
        <dbReference type="ARBA" id="ARBA00023315"/>
    </source>
</evidence>
<name>A0A859A8X6_9PROT</name>
<proteinExistence type="predicted"/>
<dbReference type="PANTHER" id="PTHR10434:SF40">
    <property type="entry name" value="1-ACYL-SN-GLYCEROL-3-PHOSPHATE ACYLTRANSFERASE"/>
    <property type="match status" value="1"/>
</dbReference>
<evidence type="ECO:0000313" key="5">
    <source>
        <dbReference type="EMBL" id="KXW57962.1"/>
    </source>
</evidence>
<dbReference type="SUPFAM" id="SSF69593">
    <property type="entry name" value="Glycerol-3-phosphate (1)-acyltransferase"/>
    <property type="match status" value="1"/>
</dbReference>
<dbReference type="RefSeq" id="WP_051862497.1">
    <property type="nucleotide sequence ID" value="NZ_CP053675.1"/>
</dbReference>
<dbReference type="Pfam" id="PF01553">
    <property type="entry name" value="Acyltransferase"/>
    <property type="match status" value="1"/>
</dbReference>
<evidence type="ECO:0000256" key="1">
    <source>
        <dbReference type="ARBA" id="ARBA00005189"/>
    </source>
</evidence>
<gene>
    <name evidence="5" type="primary">plsC</name>
    <name evidence="5" type="ORF">FEMY_15120</name>
    <name evidence="6" type="ORF">JZL65_06955</name>
</gene>
<dbReference type="EC" id="2.3.1.51" evidence="5"/>
<dbReference type="GO" id="GO:0003841">
    <property type="term" value="F:1-acylglycerol-3-phosphate O-acyltransferase activity"/>
    <property type="evidence" value="ECO:0007669"/>
    <property type="project" value="UniProtKB-EC"/>
</dbReference>
<dbReference type="SMART" id="SM00563">
    <property type="entry name" value="PlsC"/>
    <property type="match status" value="1"/>
</dbReference>
<feature type="domain" description="Phospholipid/glycerol acyltransferase" evidence="4">
    <location>
        <begin position="71"/>
        <end position="185"/>
    </location>
</feature>
<evidence type="ECO:0000256" key="2">
    <source>
        <dbReference type="ARBA" id="ARBA00022679"/>
    </source>
</evidence>
<organism evidence="5 7">
    <name type="scientific">Ferrovum myxofaciens</name>
    <dbReference type="NCBI Taxonomy" id="416213"/>
    <lineage>
        <taxon>Bacteria</taxon>
        <taxon>Pseudomonadati</taxon>
        <taxon>Pseudomonadota</taxon>
        <taxon>Betaproteobacteria</taxon>
        <taxon>Ferrovales</taxon>
        <taxon>Ferrovaceae</taxon>
        <taxon>Ferrovum</taxon>
    </lineage>
</organism>
<dbReference type="PATRIC" id="fig|1789004.3.peg.1542"/>
<dbReference type="CDD" id="cd07989">
    <property type="entry name" value="LPLAT_AGPAT-like"/>
    <property type="match status" value="1"/>
</dbReference>
<dbReference type="PANTHER" id="PTHR10434">
    <property type="entry name" value="1-ACYL-SN-GLYCEROL-3-PHOSPHATE ACYLTRANSFERASE"/>
    <property type="match status" value="1"/>
</dbReference>
<dbReference type="InterPro" id="IPR002123">
    <property type="entry name" value="Plipid/glycerol_acylTrfase"/>
</dbReference>
<evidence type="ECO:0000313" key="7">
    <source>
        <dbReference type="Proteomes" id="UP000075653"/>
    </source>
</evidence>
<keyword evidence="7" id="KW-1185">Reference proteome</keyword>
<comment type="pathway">
    <text evidence="1">Lipid metabolism.</text>
</comment>
<accession>A0A149VXM6</accession>
<dbReference type="Proteomes" id="UP000075653">
    <property type="component" value="Unassembled WGS sequence"/>
</dbReference>
<keyword evidence="3 5" id="KW-0012">Acyltransferase</keyword>